<dbReference type="RefSeq" id="WP_197162561.1">
    <property type="nucleotide sequence ID" value="NZ_JADZGI010000001.1"/>
</dbReference>
<dbReference type="Pfam" id="PF11162">
    <property type="entry name" value="DUF2946"/>
    <property type="match status" value="1"/>
</dbReference>
<accession>A0A931MKG7</accession>
<dbReference type="EMBL" id="JADZGI010000001">
    <property type="protein sequence ID" value="MBH0112793.1"/>
    <property type="molecule type" value="Genomic_DNA"/>
</dbReference>
<comment type="caution">
    <text evidence="2">The sequence shown here is derived from an EMBL/GenBank/DDBJ whole genome shotgun (WGS) entry which is preliminary data.</text>
</comment>
<evidence type="ECO:0000256" key="1">
    <source>
        <dbReference type="SAM" id="Phobius"/>
    </source>
</evidence>
<evidence type="ECO:0000313" key="2">
    <source>
        <dbReference type="EMBL" id="MBH0112793.1"/>
    </source>
</evidence>
<dbReference type="InterPro" id="IPR021333">
    <property type="entry name" value="DUF2946"/>
</dbReference>
<keyword evidence="1" id="KW-0812">Transmembrane</keyword>
<proteinExistence type="predicted"/>
<evidence type="ECO:0000313" key="3">
    <source>
        <dbReference type="Proteomes" id="UP000617634"/>
    </source>
</evidence>
<reference evidence="2" key="1">
    <citation type="submission" date="2020-11" db="EMBL/GenBank/DDBJ databases">
        <title>Novosphingobium aureum sp. nov., a marine bacterium isolated from sediment of a salt flat.</title>
        <authorList>
            <person name="Yoo Y."/>
            <person name="Kim J.-J."/>
        </authorList>
    </citation>
    <scope>NUCLEOTIDE SEQUENCE</scope>
    <source>
        <strain evidence="2">YJ-S2-02</strain>
    </source>
</reference>
<keyword evidence="1" id="KW-1133">Transmembrane helix</keyword>
<organism evidence="2 3">
    <name type="scientific">Novosphingobium aureum</name>
    <dbReference type="NCBI Taxonomy" id="2792964"/>
    <lineage>
        <taxon>Bacteria</taxon>
        <taxon>Pseudomonadati</taxon>
        <taxon>Pseudomonadota</taxon>
        <taxon>Alphaproteobacteria</taxon>
        <taxon>Sphingomonadales</taxon>
        <taxon>Sphingomonadaceae</taxon>
        <taxon>Novosphingobium</taxon>
    </lineage>
</organism>
<dbReference type="AlphaFoldDB" id="A0A931MKG7"/>
<keyword evidence="3" id="KW-1185">Reference proteome</keyword>
<gene>
    <name evidence="2" type="ORF">I5E68_07495</name>
</gene>
<keyword evidence="1" id="KW-0472">Membrane</keyword>
<sequence length="141" mass="14720">MRALRDSLRHHRTMAALILALALAMKAFVPTGFMIGAIGTAATGTTLTVQICDGQGQTTLKRIDLPGKALHPSESETEHAKAARECPFTGLSMAGLGASDPVLLALALAFILALGFLPVAPLRLAPRAYLTPPLRGPPLTS</sequence>
<feature type="transmembrane region" description="Helical" evidence="1">
    <location>
        <begin position="102"/>
        <end position="125"/>
    </location>
</feature>
<name>A0A931MKG7_9SPHN</name>
<protein>
    <submittedName>
        <fullName evidence="2">DUF2946 domain-containing protein</fullName>
    </submittedName>
</protein>
<dbReference type="Proteomes" id="UP000617634">
    <property type="component" value="Unassembled WGS sequence"/>
</dbReference>